<dbReference type="Proteomes" id="UP000021816">
    <property type="component" value="Unassembled WGS sequence"/>
</dbReference>
<dbReference type="AlphaFoldDB" id="A0A011Q1H3"/>
<protein>
    <submittedName>
        <fullName evidence="1">Uncharacterized protein</fullName>
    </submittedName>
</protein>
<organism evidence="1 2">
    <name type="scientific">Candidatus Accumulibacter appositus</name>
    <dbReference type="NCBI Taxonomy" id="1454003"/>
    <lineage>
        <taxon>Bacteria</taxon>
        <taxon>Pseudomonadati</taxon>
        <taxon>Pseudomonadota</taxon>
        <taxon>Betaproteobacteria</taxon>
        <taxon>Candidatus Accumulibacter</taxon>
    </lineage>
</organism>
<evidence type="ECO:0000313" key="1">
    <source>
        <dbReference type="EMBL" id="EXI83062.1"/>
    </source>
</evidence>
<dbReference type="InterPro" id="IPR010994">
    <property type="entry name" value="RuvA_2-like"/>
</dbReference>
<comment type="caution">
    <text evidence="1">The sequence shown here is derived from an EMBL/GenBank/DDBJ whole genome shotgun (WGS) entry which is preliminary data.</text>
</comment>
<gene>
    <name evidence="1" type="ORF">AW10_00137</name>
</gene>
<dbReference type="SUPFAM" id="SSF47781">
    <property type="entry name" value="RuvA domain 2-like"/>
    <property type="match status" value="1"/>
</dbReference>
<reference evidence="1 2" key="1">
    <citation type="submission" date="2014-02" db="EMBL/GenBank/DDBJ databases">
        <title>Expanding our view of genomic diversity in Candidatus Accumulibacter clades.</title>
        <authorList>
            <person name="Skennerton C.T."/>
            <person name="Barr J.J."/>
            <person name="Slater F.R."/>
            <person name="Bond P.L."/>
            <person name="Tyson G.W."/>
        </authorList>
    </citation>
    <scope>NUCLEOTIDE SEQUENCE [LARGE SCALE GENOMIC DNA]</scope>
    <source>
        <strain evidence="2">BA-92</strain>
    </source>
</reference>
<dbReference type="EMBL" id="JEMX01000006">
    <property type="protein sequence ID" value="EXI83062.1"/>
    <property type="molecule type" value="Genomic_DNA"/>
</dbReference>
<name>A0A011Q1H3_9PROT</name>
<evidence type="ECO:0000313" key="2">
    <source>
        <dbReference type="Proteomes" id="UP000021816"/>
    </source>
</evidence>
<proteinExistence type="predicted"/>
<dbReference type="Gene3D" id="1.10.150.320">
    <property type="entry name" value="Photosystem II 12 kDa extrinsic protein"/>
    <property type="match status" value="1"/>
</dbReference>
<dbReference type="PATRIC" id="fig|1454003.3.peg.146"/>
<sequence>MSTLSEFEAIFRRLPQDVQNLVSMLRAGTHNLSPKDLMRLLVAMIMAGGPTELIKRILVLMTRLGWLSAEVLTAALAEVEATVAAGAIAGGETAAAGAGAGAAASGEATATAVAGGEAAATGGAGAAAITAATVAAIAVLVVEVISVLSAVSSLVGKRRLADALDELNARVMEGIETLRAARTAGLLSEPEFQQEVDQISRAFIDGQHAIDARNNELQDALDDNFLLRIGEWFYGSTRNAPALHEPAEDPTKRVSMGRIRVGEVSERFAALAMAPDELLEEVKPAAIRYAANPFARREILHFFQEQWLEQSYADGYRRLCLRSARYFSTPADAPIIDFWQAIYAAETANAFARKQAILACFRSEMSAAWDLSLAAARDDRDPIVRVLAYEILGSITRTVDARTEAFLGLAERAATAHDNASRLGAVCGLSMSMHLRRPQKILARGVNTLKQLVANEKNCYIAGSALAALTPLVSECELGEYLPSVVRPEASQRPSQADLLVTTVNSMAALGDTAGFLQLTEPPEGAAIGEARAAALFQAAPFMRADDIVAIDGIGTRSFEAMLEGLHGNLLVAGVNLELPLTVAVLRDTLRRLRRLAEPTTEDLLIVALNVFAYQGDKDGFLLLSELPGRVDVGEARVMALFEQRPFRTIDDIKKVPGIAEKTIDAMARGVRLNLEKAGMDSRKFPTVAALEEAVETLRKC</sequence>
<accession>A0A011Q1H3</accession>